<dbReference type="EMBL" id="SMBT01000021">
    <property type="protein sequence ID" value="TCU81530.1"/>
    <property type="molecule type" value="Genomic_DNA"/>
</dbReference>
<dbReference type="Proteomes" id="UP000255108">
    <property type="component" value="Unassembled WGS sequence"/>
</dbReference>
<protein>
    <recommendedName>
        <fullName evidence="6">Lipoprotein</fullName>
    </recommendedName>
</protein>
<evidence type="ECO:0008006" key="6">
    <source>
        <dbReference type="Google" id="ProtNLM"/>
    </source>
</evidence>
<reference evidence="2 4" key="1">
    <citation type="submission" date="2018-06" db="EMBL/GenBank/DDBJ databases">
        <authorList>
            <consortium name="Pathogen Informatics"/>
            <person name="Doyle S."/>
        </authorList>
    </citation>
    <scope>NUCLEOTIDE SEQUENCE [LARGE SCALE GENOMIC DNA]</scope>
    <source>
        <strain evidence="2 4">NCTC11159</strain>
    </source>
</reference>
<name>A0A377Q5A9_9NEIS</name>
<gene>
    <name evidence="3" type="ORF">EV682_12145</name>
    <name evidence="2" type="ORF">NCTC11159_00951</name>
</gene>
<sequence>MAILKHTTKIVAGFFIVLSFAAYASECESIPAAVLIHDWVGELPKQAELQIYKGDSKFIDKKKSVIERKNIEFYQPKPEYLPTLEIDFSELESTRLPINADFILVIDNKIEYRFSEIEPPIKRFGCPVRGKVNGCEFGGNIPTMSTNLKCGKRISQSK</sequence>
<evidence type="ECO:0000256" key="1">
    <source>
        <dbReference type="SAM" id="SignalP"/>
    </source>
</evidence>
<proteinExistence type="predicted"/>
<evidence type="ECO:0000313" key="3">
    <source>
        <dbReference type="EMBL" id="TCU81530.1"/>
    </source>
</evidence>
<evidence type="ECO:0000313" key="5">
    <source>
        <dbReference type="Proteomes" id="UP000295794"/>
    </source>
</evidence>
<dbReference type="RefSeq" id="WP_115226296.1">
    <property type="nucleotide sequence ID" value="NZ_CAWOLO010000021.1"/>
</dbReference>
<feature type="signal peptide" evidence="1">
    <location>
        <begin position="1"/>
        <end position="24"/>
    </location>
</feature>
<dbReference type="OrthoDB" id="8598363at2"/>
<organism evidence="2 4">
    <name type="scientific">Iodobacter fluviatilis</name>
    <dbReference type="NCBI Taxonomy" id="537"/>
    <lineage>
        <taxon>Bacteria</taxon>
        <taxon>Pseudomonadati</taxon>
        <taxon>Pseudomonadota</taxon>
        <taxon>Betaproteobacteria</taxon>
        <taxon>Neisseriales</taxon>
        <taxon>Chitinibacteraceae</taxon>
        <taxon>Iodobacter</taxon>
    </lineage>
</organism>
<dbReference type="Proteomes" id="UP000295794">
    <property type="component" value="Unassembled WGS sequence"/>
</dbReference>
<keyword evidence="1" id="KW-0732">Signal</keyword>
<dbReference type="AlphaFoldDB" id="A0A377Q5A9"/>
<feature type="chain" id="PRO_5016730213" description="Lipoprotein" evidence="1">
    <location>
        <begin position="25"/>
        <end position="158"/>
    </location>
</feature>
<accession>A0A377Q5A9</accession>
<evidence type="ECO:0000313" key="2">
    <source>
        <dbReference type="EMBL" id="STQ89900.1"/>
    </source>
</evidence>
<reference evidence="3 5" key="2">
    <citation type="submission" date="2019-03" db="EMBL/GenBank/DDBJ databases">
        <title>Genomic Encyclopedia of Type Strains, Phase IV (KMG-IV): sequencing the most valuable type-strain genomes for metagenomic binning, comparative biology and taxonomic classification.</title>
        <authorList>
            <person name="Goeker M."/>
        </authorList>
    </citation>
    <scope>NUCLEOTIDE SEQUENCE [LARGE SCALE GENOMIC DNA]</scope>
    <source>
        <strain evidence="3 5">DSM 3764</strain>
    </source>
</reference>
<dbReference type="EMBL" id="UGHR01000001">
    <property type="protein sequence ID" value="STQ89900.1"/>
    <property type="molecule type" value="Genomic_DNA"/>
</dbReference>
<keyword evidence="5" id="KW-1185">Reference proteome</keyword>
<evidence type="ECO:0000313" key="4">
    <source>
        <dbReference type="Proteomes" id="UP000255108"/>
    </source>
</evidence>